<dbReference type="InterPro" id="IPR014820">
    <property type="entry name" value="PriCT_1"/>
</dbReference>
<accession>A0A9Q4A047</accession>
<sequence>MGCLTLFESTLPKKPYCCDDYFRGISPRTKSIAVKKLHIQANGPTHLRWLVFDIDHQDSGMLWEQTNMAAPNISVMNPENGHCHYFYNLETPVRTALEANIKPIRYAASIQTAMRKKLMADAGFSGTISKNPLNPHWKTKVWRDEPYSLDELSDYVKLEKPVTKKEQLENYGLGRNCNLFEDLRNWSYKEIRMNYPNYAGFYESCFSYALNLNLELASPLNINEIKNISKSVSKWTYTHFDNEIFSDIQSARGSLKGKA</sequence>
<organism evidence="2 3">
    <name type="scientific">Pseudomonas syringae</name>
    <dbReference type="NCBI Taxonomy" id="317"/>
    <lineage>
        <taxon>Bacteria</taxon>
        <taxon>Pseudomonadati</taxon>
        <taxon>Pseudomonadota</taxon>
        <taxon>Gammaproteobacteria</taxon>
        <taxon>Pseudomonadales</taxon>
        <taxon>Pseudomonadaceae</taxon>
        <taxon>Pseudomonas</taxon>
    </lineage>
</organism>
<dbReference type="Gene3D" id="1.10.340.50">
    <property type="match status" value="1"/>
</dbReference>
<evidence type="ECO:0000313" key="3">
    <source>
        <dbReference type="Proteomes" id="UP000814207"/>
    </source>
</evidence>
<dbReference type="InterPro" id="IPR004322">
    <property type="entry name" value="Plasmid_replicase_bac"/>
</dbReference>
<dbReference type="Pfam" id="PF03090">
    <property type="entry name" value="Replicase"/>
    <property type="match status" value="1"/>
</dbReference>
<feature type="non-terminal residue" evidence="2">
    <location>
        <position position="259"/>
    </location>
</feature>
<comment type="caution">
    <text evidence="2">The sequence shown here is derived from an EMBL/GenBank/DDBJ whole genome shotgun (WGS) entry which is preliminary data.</text>
</comment>
<evidence type="ECO:0000313" key="2">
    <source>
        <dbReference type="EMBL" id="MCF5066571.1"/>
    </source>
</evidence>
<proteinExistence type="predicted"/>
<dbReference type="Pfam" id="PF08708">
    <property type="entry name" value="PriCT_1"/>
    <property type="match status" value="1"/>
</dbReference>
<gene>
    <name evidence="2" type="ORF">GIW73_26935</name>
</gene>
<dbReference type="EMBL" id="WKEU01000282">
    <property type="protein sequence ID" value="MCF5066571.1"/>
    <property type="molecule type" value="Genomic_DNA"/>
</dbReference>
<protein>
    <submittedName>
        <fullName evidence="2">Plasmid replication protein</fullName>
    </submittedName>
</protein>
<feature type="domain" description="Primase C-terminal 1" evidence="1">
    <location>
        <begin position="174"/>
        <end position="237"/>
    </location>
</feature>
<reference evidence="2" key="1">
    <citation type="submission" date="2019-11" db="EMBL/GenBank/DDBJ databases">
        <title>Epiphytic Pseudomonas syringae from cherry orchards.</title>
        <authorList>
            <person name="Hulin M.T."/>
        </authorList>
    </citation>
    <scope>NUCLEOTIDE SEQUENCE</scope>
    <source>
        <strain evidence="2">PA-6-9A</strain>
    </source>
</reference>
<evidence type="ECO:0000259" key="1">
    <source>
        <dbReference type="Pfam" id="PF08708"/>
    </source>
</evidence>
<dbReference type="AlphaFoldDB" id="A0A9Q4A047"/>
<dbReference type="Proteomes" id="UP000814207">
    <property type="component" value="Unassembled WGS sequence"/>
</dbReference>
<name>A0A9Q4A047_PSESX</name>